<organism evidence="2 3">
    <name type="scientific">Eubacterium barkeri</name>
    <name type="common">Clostridium barkeri</name>
    <dbReference type="NCBI Taxonomy" id="1528"/>
    <lineage>
        <taxon>Bacteria</taxon>
        <taxon>Bacillati</taxon>
        <taxon>Bacillota</taxon>
        <taxon>Clostridia</taxon>
        <taxon>Eubacteriales</taxon>
        <taxon>Eubacteriaceae</taxon>
        <taxon>Eubacterium</taxon>
    </lineage>
</organism>
<dbReference type="InterPro" id="IPR036390">
    <property type="entry name" value="WH_DNA-bd_sf"/>
</dbReference>
<dbReference type="PROSITE" id="PS51063">
    <property type="entry name" value="HTH_CRP_2"/>
    <property type="match status" value="1"/>
</dbReference>
<dbReference type="Gene3D" id="2.60.120.10">
    <property type="entry name" value="Jelly Rolls"/>
    <property type="match status" value="1"/>
</dbReference>
<dbReference type="Pfam" id="PF13545">
    <property type="entry name" value="HTH_Crp_2"/>
    <property type="match status" value="1"/>
</dbReference>
<dbReference type="SUPFAM" id="SSF46785">
    <property type="entry name" value="Winged helix' DNA-binding domain"/>
    <property type="match status" value="1"/>
</dbReference>
<evidence type="ECO:0000313" key="2">
    <source>
        <dbReference type="EMBL" id="SDX72850.1"/>
    </source>
</evidence>
<protein>
    <submittedName>
        <fullName evidence="2">Crp-like helix-turn-helix domain-containing protein</fullName>
    </submittedName>
</protein>
<reference evidence="3" key="1">
    <citation type="submission" date="2016-10" db="EMBL/GenBank/DDBJ databases">
        <authorList>
            <person name="Varghese N."/>
            <person name="Submissions S."/>
        </authorList>
    </citation>
    <scope>NUCLEOTIDE SEQUENCE [LARGE SCALE GENOMIC DNA]</scope>
    <source>
        <strain evidence="3">VPI 5359</strain>
    </source>
</reference>
<keyword evidence="3" id="KW-1185">Reference proteome</keyword>
<dbReference type="Proteomes" id="UP000199652">
    <property type="component" value="Unassembled WGS sequence"/>
</dbReference>
<evidence type="ECO:0000259" key="1">
    <source>
        <dbReference type="PROSITE" id="PS51063"/>
    </source>
</evidence>
<dbReference type="InterPro" id="IPR014710">
    <property type="entry name" value="RmlC-like_jellyroll"/>
</dbReference>
<proteinExistence type="predicted"/>
<dbReference type="GO" id="GO:0003677">
    <property type="term" value="F:DNA binding"/>
    <property type="evidence" value="ECO:0007669"/>
    <property type="project" value="InterPro"/>
</dbReference>
<dbReference type="STRING" id="1528.SAMN04488579_10671"/>
<dbReference type="RefSeq" id="WP_090244167.1">
    <property type="nucleotide sequence ID" value="NZ_FNOU01000006.1"/>
</dbReference>
<dbReference type="GO" id="GO:0006355">
    <property type="term" value="P:regulation of DNA-templated transcription"/>
    <property type="evidence" value="ECO:0007669"/>
    <property type="project" value="InterPro"/>
</dbReference>
<dbReference type="OrthoDB" id="9774616at2"/>
<dbReference type="EMBL" id="FNOU01000006">
    <property type="protein sequence ID" value="SDX72850.1"/>
    <property type="molecule type" value="Genomic_DNA"/>
</dbReference>
<accession>A0A1H3E2K0</accession>
<feature type="domain" description="HTH crp-type" evidence="1">
    <location>
        <begin position="15"/>
        <end position="83"/>
    </location>
</feature>
<gene>
    <name evidence="2" type="ORF">SAMN04488579_10671</name>
</gene>
<evidence type="ECO:0000313" key="3">
    <source>
        <dbReference type="Proteomes" id="UP000199652"/>
    </source>
</evidence>
<sequence length="83" mass="9775">MGYFEEYGKVEVISKNLRKKIMAYLSIQAQYQHCRYFEISLGRTELAEYLCADRSALTRELGNMKAEGVIDFEKRSFRLLKEP</sequence>
<name>A0A1H3E2K0_EUBBA</name>
<dbReference type="AlphaFoldDB" id="A0A1H3E2K0"/>
<dbReference type="InterPro" id="IPR012318">
    <property type="entry name" value="HTH_CRP"/>
</dbReference>